<proteinExistence type="predicted"/>
<protein>
    <recommendedName>
        <fullName evidence="3">YgiT-type zinc finger protein</fullName>
    </recommendedName>
</protein>
<dbReference type="Proteomes" id="UP001060112">
    <property type="component" value="Chromosome"/>
</dbReference>
<dbReference type="RefSeq" id="WP_290139587.1">
    <property type="nucleotide sequence ID" value="NZ_CP101620.1"/>
</dbReference>
<evidence type="ECO:0008006" key="3">
    <source>
        <dbReference type="Google" id="ProtNLM"/>
    </source>
</evidence>
<evidence type="ECO:0000313" key="2">
    <source>
        <dbReference type="Proteomes" id="UP001060112"/>
    </source>
</evidence>
<name>A0ABY5I293_9FIRM</name>
<gene>
    <name evidence="1" type="ORF">NMU03_15045</name>
</gene>
<dbReference type="EMBL" id="CP101620">
    <property type="protein sequence ID" value="UTY38887.1"/>
    <property type="molecule type" value="Genomic_DNA"/>
</dbReference>
<keyword evidence="2" id="KW-1185">Reference proteome</keyword>
<accession>A0ABY5I293</accession>
<reference evidence="1" key="1">
    <citation type="submission" date="2022-07" db="EMBL/GenBank/DDBJ databases">
        <title>Faecal culturing of patients with breast cancer.</title>
        <authorList>
            <person name="Teng N.M.Y."/>
            <person name="Kiu R."/>
            <person name="Evans R."/>
            <person name="Baker D.J."/>
            <person name="Zenner C."/>
            <person name="Robinson S.D."/>
            <person name="Hall L.J."/>
        </authorList>
    </citation>
    <scope>NUCLEOTIDE SEQUENCE</scope>
    <source>
        <strain evidence="1">LH1062</strain>
    </source>
</reference>
<evidence type="ECO:0000313" key="1">
    <source>
        <dbReference type="EMBL" id="UTY38887.1"/>
    </source>
</evidence>
<organism evidence="1 2">
    <name type="scientific">Allocoprobacillus halotolerans</name>
    <dbReference type="NCBI Taxonomy" id="2944914"/>
    <lineage>
        <taxon>Bacteria</taxon>
        <taxon>Bacillati</taxon>
        <taxon>Bacillota</taxon>
        <taxon>Erysipelotrichia</taxon>
        <taxon>Erysipelotrichales</taxon>
        <taxon>Erysipelotrichaceae</taxon>
        <taxon>Allocoprobacillus</taxon>
    </lineage>
</organism>
<sequence length="72" mass="8312">MKKTGLCPKCGSQHILHVHNKGLWKRNSYHRITSGYHTVDVDKYICQDCGYIESYVVENDLKNVRGVTDMDI</sequence>